<evidence type="ECO:0000313" key="3">
    <source>
        <dbReference type="Proteomes" id="UP000316624"/>
    </source>
</evidence>
<dbReference type="SUPFAM" id="SSF88697">
    <property type="entry name" value="PUA domain-like"/>
    <property type="match status" value="1"/>
</dbReference>
<dbReference type="InterPro" id="IPR002740">
    <property type="entry name" value="EVE_domain"/>
</dbReference>
<feature type="domain" description="EVE" evidence="1">
    <location>
        <begin position="2"/>
        <end position="131"/>
    </location>
</feature>
<dbReference type="PANTHER" id="PTHR14087">
    <property type="entry name" value="THYMOCYTE NUCLEAR PROTEIN 1"/>
    <property type="match status" value="1"/>
</dbReference>
<evidence type="ECO:0000313" key="2">
    <source>
        <dbReference type="EMBL" id="TWH97704.1"/>
    </source>
</evidence>
<gene>
    <name evidence="2" type="ORF">IQ35_00303</name>
</gene>
<dbReference type="PANTHER" id="PTHR14087:SF8">
    <property type="entry name" value="OS03G0676100 PROTEIN"/>
    <property type="match status" value="1"/>
</dbReference>
<dbReference type="EMBL" id="VLKK01000001">
    <property type="protein sequence ID" value="TWH97704.1"/>
    <property type="molecule type" value="Genomic_DNA"/>
</dbReference>
<protein>
    <submittedName>
        <fullName evidence="2">Putative RNA-binding protein with PUA-like domain</fullName>
    </submittedName>
</protein>
<dbReference type="CDD" id="cd21133">
    <property type="entry name" value="EVE"/>
    <property type="match status" value="1"/>
</dbReference>
<keyword evidence="3" id="KW-1185">Reference proteome</keyword>
<reference evidence="2 3" key="1">
    <citation type="journal article" date="2015" name="Stand. Genomic Sci.">
        <title>Genomic Encyclopedia of Bacterial and Archaeal Type Strains, Phase III: the genomes of soil and plant-associated and newly described type strains.</title>
        <authorList>
            <person name="Whitman W.B."/>
            <person name="Woyke T."/>
            <person name="Klenk H.P."/>
            <person name="Zhou Y."/>
            <person name="Lilburn T.G."/>
            <person name="Beck B.J."/>
            <person name="De Vos P."/>
            <person name="Vandamme P."/>
            <person name="Eisen J.A."/>
            <person name="Garrity G."/>
            <person name="Hugenholtz P."/>
            <person name="Kyrpides N.C."/>
        </authorList>
    </citation>
    <scope>NUCLEOTIDE SEQUENCE [LARGE SCALE GENOMIC DNA]</scope>
    <source>
        <strain evidence="2 3">CGMCC 1.7748</strain>
    </source>
</reference>
<dbReference type="Proteomes" id="UP000316624">
    <property type="component" value="Unassembled WGS sequence"/>
</dbReference>
<proteinExistence type="predicted"/>
<organism evidence="2 3">
    <name type="scientific">Sphingobium wenxiniae (strain DSM 21828 / CGMCC 1.7748 / JZ-1)</name>
    <dbReference type="NCBI Taxonomy" id="595605"/>
    <lineage>
        <taxon>Bacteria</taxon>
        <taxon>Pseudomonadati</taxon>
        <taxon>Pseudomonadota</taxon>
        <taxon>Alphaproteobacteria</taxon>
        <taxon>Sphingomonadales</taxon>
        <taxon>Sphingomonadaceae</taxon>
        <taxon>Sphingobium</taxon>
    </lineage>
</organism>
<dbReference type="Pfam" id="PF01878">
    <property type="entry name" value="EVE"/>
    <property type="match status" value="1"/>
</dbReference>
<sequence>MNYWLMKSEPDVFSYDDLVEKGKAEWDGVRNHTAKLHMMAMKKGDLALFYHSNIGVEAVGVMEIVEEAAPDSTDETGKWVAVHVAPKEKLANPVTLKAMKADSALSGMVMLRQSRLSVSPLSEQEFRHILALSKR</sequence>
<dbReference type="RefSeq" id="WP_021246350.1">
    <property type="nucleotide sequence ID" value="NZ_JACIIY010000001.1"/>
</dbReference>
<dbReference type="InterPro" id="IPR015947">
    <property type="entry name" value="PUA-like_sf"/>
</dbReference>
<evidence type="ECO:0000259" key="1">
    <source>
        <dbReference type="Pfam" id="PF01878"/>
    </source>
</evidence>
<name>A0A562KQP3_SPHWJ</name>
<dbReference type="InterPro" id="IPR047197">
    <property type="entry name" value="THYN1-like_EVE"/>
</dbReference>
<comment type="caution">
    <text evidence="2">The sequence shown here is derived from an EMBL/GenBank/DDBJ whole genome shotgun (WGS) entry which is preliminary data.</text>
</comment>
<dbReference type="AlphaFoldDB" id="A0A562KQP3"/>
<accession>A0A562KQP3</accession>
<dbReference type="InterPro" id="IPR052181">
    <property type="entry name" value="5hmC_binding"/>
</dbReference>
<dbReference type="Gene3D" id="3.10.590.10">
    <property type="entry name" value="ph1033 like domains"/>
    <property type="match status" value="1"/>
</dbReference>